<evidence type="ECO:0000313" key="2">
    <source>
        <dbReference type="Proteomes" id="UP000008068"/>
    </source>
</evidence>
<protein>
    <submittedName>
        <fullName evidence="1">Uncharacterized protein</fullName>
    </submittedName>
</protein>
<name>G0MXF0_CAEBE</name>
<dbReference type="STRING" id="135651.G0MXF0"/>
<sequence>MDYLKPVLGTTSFYPINVNSIIPDGIVRERRQFFVSNDLNRTNDNGYTHKSALDYYAPGTNKNKIYPIVNTRTPMRPAIVYYRSGDSDQRSRNHTPKNEKTHPYFVVKVRSHPPYQDTGQDQWVRNRRNVDYDQFANAKRPMNYYQNGNSIDSPYKSWNDMDHNSRNFEKMSITSSRRASDDHSSTMSGSSEIMSMHDQIVRFSANSSPPDDTHTNSLLAEKEATLVNHRLNPTIESTCE</sequence>
<proteinExistence type="predicted"/>
<dbReference type="InParanoid" id="G0MXF0"/>
<dbReference type="OrthoDB" id="5847150at2759"/>
<dbReference type="Proteomes" id="UP000008068">
    <property type="component" value="Unassembled WGS sequence"/>
</dbReference>
<dbReference type="EMBL" id="GL379819">
    <property type="protein sequence ID" value="EGT47071.1"/>
    <property type="molecule type" value="Genomic_DNA"/>
</dbReference>
<dbReference type="HOGENOM" id="CLU_1157290_0_0_1"/>
<dbReference type="AlphaFoldDB" id="G0MXF0"/>
<organism evidence="2">
    <name type="scientific">Caenorhabditis brenneri</name>
    <name type="common">Nematode worm</name>
    <dbReference type="NCBI Taxonomy" id="135651"/>
    <lineage>
        <taxon>Eukaryota</taxon>
        <taxon>Metazoa</taxon>
        <taxon>Ecdysozoa</taxon>
        <taxon>Nematoda</taxon>
        <taxon>Chromadorea</taxon>
        <taxon>Rhabditida</taxon>
        <taxon>Rhabditina</taxon>
        <taxon>Rhabditomorpha</taxon>
        <taxon>Rhabditoidea</taxon>
        <taxon>Rhabditidae</taxon>
        <taxon>Peloderinae</taxon>
        <taxon>Caenorhabditis</taxon>
    </lineage>
</organism>
<reference evidence="2" key="1">
    <citation type="submission" date="2011-07" db="EMBL/GenBank/DDBJ databases">
        <authorList>
            <consortium name="Caenorhabditis brenneri Sequencing and Analysis Consortium"/>
            <person name="Wilson R.K."/>
        </authorList>
    </citation>
    <scope>NUCLEOTIDE SEQUENCE [LARGE SCALE GENOMIC DNA]</scope>
    <source>
        <strain evidence="2">PB2801</strain>
    </source>
</reference>
<gene>
    <name evidence="1" type="ORF">CAEBREN_12930</name>
</gene>
<evidence type="ECO:0000313" key="1">
    <source>
        <dbReference type="EMBL" id="EGT47071.1"/>
    </source>
</evidence>
<accession>G0MXF0</accession>
<dbReference type="eggNOG" id="ENOG502TH97">
    <property type="taxonomic scope" value="Eukaryota"/>
</dbReference>
<keyword evidence="2" id="KW-1185">Reference proteome</keyword>